<dbReference type="AlphaFoldDB" id="U4QAP3"/>
<accession>U4QAP3</accession>
<organism evidence="2 3">
    <name type="scientific">Lactobacillus helveticus CIRM-BIA 953</name>
    <dbReference type="NCBI Taxonomy" id="1226335"/>
    <lineage>
        <taxon>Bacteria</taxon>
        <taxon>Bacillati</taxon>
        <taxon>Bacillota</taxon>
        <taxon>Bacilli</taxon>
        <taxon>Lactobacillales</taxon>
        <taxon>Lactobacillaceae</taxon>
        <taxon>Lactobacillus</taxon>
    </lineage>
</organism>
<dbReference type="InterPro" id="IPR000477">
    <property type="entry name" value="RT_dom"/>
</dbReference>
<evidence type="ECO:0000313" key="2">
    <source>
        <dbReference type="EMBL" id="CDI41538.1"/>
    </source>
</evidence>
<name>U4QAP3_LACHE</name>
<evidence type="ECO:0000313" key="3">
    <source>
        <dbReference type="Proteomes" id="UP000017243"/>
    </source>
</evidence>
<dbReference type="Pfam" id="PF00078">
    <property type="entry name" value="RVT_1"/>
    <property type="match status" value="1"/>
</dbReference>
<dbReference type="PROSITE" id="PS50878">
    <property type="entry name" value="RT_POL"/>
    <property type="match status" value="1"/>
</dbReference>
<reference evidence="2 3" key="1">
    <citation type="submission" date="2013-09" db="EMBL/GenBank/DDBJ databases">
        <title>Draft Genome Sequence of five Lactobacillus helveticus strains CIRM-BIA 101T, 103, 104, 951 and 953 isolated from milk product.</title>
        <authorList>
            <person name="Valence F."/>
            <person name="Chuat V."/>
            <person name="Ma L."/>
            <person name="Creno S."/>
            <person name="Falentin H."/>
            <person name="Lortal S."/>
            <person name="Bizet C."/>
            <person name="Clermont D."/>
            <person name="Loux V."/>
            <person name="Bouchier C."/>
            <person name="Cousin S."/>
        </authorList>
    </citation>
    <scope>NUCLEOTIDE SEQUENCE [LARGE SCALE GENOMIC DNA]</scope>
    <source>
        <strain evidence="2 3">CIRM-BIA 953</strain>
    </source>
</reference>
<dbReference type="RefSeq" id="WP_023060857.1">
    <property type="nucleotide sequence ID" value="NZ_CBUH010000025.1"/>
</dbReference>
<comment type="caution">
    <text evidence="2">The sequence shown here is derived from an EMBL/GenBank/DDBJ whole genome shotgun (WGS) entry which is preliminary data.</text>
</comment>
<sequence>MKPDYYAVFKSITQYSTWDLDDILKLNNLKDTRENRRKLNSKSRVLPVSVFKANRSHIKRNDSGKGIPEGSAISACLANIYMLEIDKKIDDFVKEHDGFYRRYSDDFIIILPMRNKTFDHMNQIIKLFNGYHDEGLLKLQPNKTQVFRLDGQGALDNIGHFFKPRLNELKRNINFLGFSFDGKHVTLRGKTISRYNYRRRHKAIGIAKNYNKAKGFKGSDKLYMLYSERGENNFLTYVHRVKKKFPNDPFDAPIKNNMVKIRRTLKKYQSKS</sequence>
<feature type="domain" description="Reverse transcriptase" evidence="1">
    <location>
        <begin position="1"/>
        <end position="180"/>
    </location>
</feature>
<dbReference type="Proteomes" id="UP000017243">
    <property type="component" value="Unassembled WGS sequence"/>
</dbReference>
<evidence type="ECO:0000259" key="1">
    <source>
        <dbReference type="PROSITE" id="PS50878"/>
    </source>
</evidence>
<proteinExistence type="predicted"/>
<dbReference type="EMBL" id="CBUH010000025">
    <property type="protein sequence ID" value="CDI41538.1"/>
    <property type="molecule type" value="Genomic_DNA"/>
</dbReference>
<protein>
    <recommendedName>
        <fullName evidence="1">Reverse transcriptase domain-containing protein</fullName>
    </recommendedName>
</protein>
<gene>
    <name evidence="2" type="ORF">LHCIRMBIA953_02502</name>
</gene>